<accession>A0A8C4RXW0</accession>
<reference evidence="3" key="2">
    <citation type="submission" date="2025-08" db="UniProtKB">
        <authorList>
            <consortium name="Ensembl"/>
        </authorList>
    </citation>
    <scope>IDENTIFICATION</scope>
</reference>
<evidence type="ECO:0000313" key="3">
    <source>
        <dbReference type="Ensembl" id="ENSECRP00000009316.1"/>
    </source>
</evidence>
<dbReference type="InterPro" id="IPR032675">
    <property type="entry name" value="LRR_dom_sf"/>
</dbReference>
<dbReference type="SMART" id="SM00369">
    <property type="entry name" value="LRR_TYP"/>
    <property type="match status" value="2"/>
</dbReference>
<dbReference type="InterPro" id="IPR050541">
    <property type="entry name" value="LRR_TM_domain-containing"/>
</dbReference>
<dbReference type="InterPro" id="IPR003591">
    <property type="entry name" value="Leu-rich_rpt_typical-subtyp"/>
</dbReference>
<dbReference type="PANTHER" id="PTHR24369">
    <property type="entry name" value="ANTIGEN BSP, PUTATIVE-RELATED"/>
    <property type="match status" value="1"/>
</dbReference>
<dbReference type="PANTHER" id="PTHR24369:SF214">
    <property type="entry name" value="GLYCOPROTEIN V PLATELET"/>
    <property type="match status" value="1"/>
</dbReference>
<reference evidence="3" key="3">
    <citation type="submission" date="2025-09" db="UniProtKB">
        <authorList>
            <consortium name="Ensembl"/>
        </authorList>
    </citation>
    <scope>IDENTIFICATION</scope>
</reference>
<evidence type="ECO:0000313" key="4">
    <source>
        <dbReference type="Proteomes" id="UP000694620"/>
    </source>
</evidence>
<dbReference type="SUPFAM" id="SSF52058">
    <property type="entry name" value="L domain-like"/>
    <property type="match status" value="1"/>
</dbReference>
<dbReference type="Proteomes" id="UP000694620">
    <property type="component" value="Chromosome 2"/>
</dbReference>
<keyword evidence="2" id="KW-0677">Repeat</keyword>
<keyword evidence="1" id="KW-0433">Leucine-rich repeat</keyword>
<dbReference type="Gene3D" id="3.80.10.10">
    <property type="entry name" value="Ribonuclease Inhibitor"/>
    <property type="match status" value="2"/>
</dbReference>
<keyword evidence="4" id="KW-1185">Reference proteome</keyword>
<sequence length="229" mass="26268">MISSTVPHCVVSKSCPTGCHCFSRTNMFCLQETINEIPDMPTSVKELILVNSDLTSLSAFSCLFSLQLLKLATNELKELPFDLLKKTQRLAKLYLFLKTLSRFFQALCFTVRSNSPTHWCLDGHMLQDLHMLEQLHLFQNKLHTVPNGIFLAAAVLPLHDNPWLCDCCLQYRQDLLSLNPEQLVYYKDLLPLQLFHETLTMANEKRKLSNTETLLPLMSNKEKGCWSCD</sequence>
<evidence type="ECO:0000256" key="1">
    <source>
        <dbReference type="ARBA" id="ARBA00022614"/>
    </source>
</evidence>
<evidence type="ECO:0000256" key="2">
    <source>
        <dbReference type="ARBA" id="ARBA00022737"/>
    </source>
</evidence>
<dbReference type="GO" id="GO:0005886">
    <property type="term" value="C:plasma membrane"/>
    <property type="evidence" value="ECO:0007669"/>
    <property type="project" value="TreeGrafter"/>
</dbReference>
<reference evidence="3" key="1">
    <citation type="submission" date="2021-06" db="EMBL/GenBank/DDBJ databases">
        <authorList>
            <consortium name="Wellcome Sanger Institute Data Sharing"/>
        </authorList>
    </citation>
    <scope>NUCLEOTIDE SEQUENCE [LARGE SCALE GENOMIC DNA]</scope>
</reference>
<dbReference type="Ensembl" id="ENSECRT00000009466.1">
    <property type="protein sequence ID" value="ENSECRP00000009316.1"/>
    <property type="gene ID" value="ENSECRG00000006239.1"/>
</dbReference>
<protein>
    <submittedName>
        <fullName evidence="3">Uncharacterized protein</fullName>
    </submittedName>
</protein>
<name>A0A8C4RXW0_ERPCA</name>
<proteinExistence type="predicted"/>
<dbReference type="AlphaFoldDB" id="A0A8C4RXW0"/>
<organism evidence="3 4">
    <name type="scientific">Erpetoichthys calabaricus</name>
    <name type="common">Rope fish</name>
    <name type="synonym">Calamoichthys calabaricus</name>
    <dbReference type="NCBI Taxonomy" id="27687"/>
    <lineage>
        <taxon>Eukaryota</taxon>
        <taxon>Metazoa</taxon>
        <taxon>Chordata</taxon>
        <taxon>Craniata</taxon>
        <taxon>Vertebrata</taxon>
        <taxon>Euteleostomi</taxon>
        <taxon>Actinopterygii</taxon>
        <taxon>Polypteriformes</taxon>
        <taxon>Polypteridae</taxon>
        <taxon>Erpetoichthys</taxon>
    </lineage>
</organism>